<proteinExistence type="predicted"/>
<dbReference type="InterPro" id="IPR006037">
    <property type="entry name" value="RCK_C"/>
</dbReference>
<feature type="transmembrane region" description="Helical" evidence="10">
    <location>
        <begin position="31"/>
        <end position="50"/>
    </location>
</feature>
<keyword evidence="2" id="KW-0813">Transport</keyword>
<dbReference type="PANTHER" id="PTHR46157">
    <property type="entry name" value="K(+) EFFLUX ANTIPORTER 3, CHLOROPLASTIC"/>
    <property type="match status" value="1"/>
</dbReference>
<feature type="domain" description="RCK C-terminal" evidence="12">
    <location>
        <begin position="561"/>
        <end position="644"/>
    </location>
</feature>
<evidence type="ECO:0000256" key="7">
    <source>
        <dbReference type="ARBA" id="ARBA00022989"/>
    </source>
</evidence>
<dbReference type="Pfam" id="PF02254">
    <property type="entry name" value="TrkA_N"/>
    <property type="match status" value="1"/>
</dbReference>
<feature type="transmembrane region" description="Helical" evidence="10">
    <location>
        <begin position="150"/>
        <end position="169"/>
    </location>
</feature>
<name>A0ABP9S4Y9_9GAMM</name>
<dbReference type="Proteomes" id="UP001501600">
    <property type="component" value="Unassembled WGS sequence"/>
</dbReference>
<feature type="transmembrane region" description="Helical" evidence="10">
    <location>
        <begin position="85"/>
        <end position="107"/>
    </location>
</feature>
<feature type="transmembrane region" description="Helical" evidence="10">
    <location>
        <begin position="359"/>
        <end position="386"/>
    </location>
</feature>
<dbReference type="InterPro" id="IPR038770">
    <property type="entry name" value="Na+/solute_symporter_sf"/>
</dbReference>
<dbReference type="Gene3D" id="3.40.50.720">
    <property type="entry name" value="NAD(P)-binding Rossmann-like Domain"/>
    <property type="match status" value="1"/>
</dbReference>
<dbReference type="SUPFAM" id="SSF51735">
    <property type="entry name" value="NAD(P)-binding Rossmann-fold domains"/>
    <property type="match status" value="1"/>
</dbReference>
<feature type="transmembrane region" description="Helical" evidence="10">
    <location>
        <begin position="56"/>
        <end position="73"/>
    </location>
</feature>
<keyword evidence="4" id="KW-0633">Potassium transport</keyword>
<dbReference type="InterPro" id="IPR006153">
    <property type="entry name" value="Cation/H_exchanger_TM"/>
</dbReference>
<dbReference type="InterPro" id="IPR036721">
    <property type="entry name" value="RCK_C_sf"/>
</dbReference>
<protein>
    <submittedName>
        <fullName evidence="13">Monovalent cation:proton antiporter family protein</fullName>
    </submittedName>
</protein>
<organism evidence="13 14">
    <name type="scientific">Ferrimonas gelatinilytica</name>
    <dbReference type="NCBI Taxonomy" id="1255257"/>
    <lineage>
        <taxon>Bacteria</taxon>
        <taxon>Pseudomonadati</taxon>
        <taxon>Pseudomonadota</taxon>
        <taxon>Gammaproteobacteria</taxon>
        <taxon>Alteromonadales</taxon>
        <taxon>Ferrimonadaceae</taxon>
        <taxon>Ferrimonas</taxon>
    </lineage>
</organism>
<dbReference type="InterPro" id="IPR036291">
    <property type="entry name" value="NAD(P)-bd_dom_sf"/>
</dbReference>
<evidence type="ECO:0000256" key="5">
    <source>
        <dbReference type="ARBA" id="ARBA00022692"/>
    </source>
</evidence>
<evidence type="ECO:0000256" key="1">
    <source>
        <dbReference type="ARBA" id="ARBA00004141"/>
    </source>
</evidence>
<keyword evidence="3" id="KW-0050">Antiport</keyword>
<evidence type="ECO:0000256" key="10">
    <source>
        <dbReference type="SAM" id="Phobius"/>
    </source>
</evidence>
<evidence type="ECO:0000256" key="6">
    <source>
        <dbReference type="ARBA" id="ARBA00022958"/>
    </source>
</evidence>
<feature type="transmembrane region" description="Helical" evidence="10">
    <location>
        <begin position="271"/>
        <end position="291"/>
    </location>
</feature>
<feature type="transmembrane region" description="Helical" evidence="10">
    <location>
        <begin position="218"/>
        <end position="251"/>
    </location>
</feature>
<keyword evidence="14" id="KW-1185">Reference proteome</keyword>
<evidence type="ECO:0000256" key="4">
    <source>
        <dbReference type="ARBA" id="ARBA00022538"/>
    </source>
</evidence>
<dbReference type="SUPFAM" id="SSF116726">
    <property type="entry name" value="TrkA C-terminal domain-like"/>
    <property type="match status" value="1"/>
</dbReference>
<evidence type="ECO:0000256" key="9">
    <source>
        <dbReference type="ARBA" id="ARBA00023136"/>
    </source>
</evidence>
<sequence length="646" mass="69500">MLDSALGLGLVLALMAILALWLTRRLGLPPILAWLGLGLAAGPEGLAWLGTEQIHLVAELGIVFLMFSLGLEFSLPRLWAMRSRVFGLGSAQVGLTGVLAALIALALGIEWRTAVVVGAAIALSSTAIVLRQLDELGWLNRRHGELSVSVLLFQDLAVIPLLIVIPMLGSDLTGTALMADVGLALLKAGAVFTALLWAGGFLLPKIFDEVARTRSHELFVLTTLVVALATGYVTLALGLSMALGAFLAGMLLGESQYRQQLEADIRPFRDLLMGVFFVSVGMLLDLSLVVAHWPLLLVMLPCIMVVKALLVTLVAMLSGEKSKDALATGVCLAQMGEFSFILIGLALGWQVIDSALANLLVVTGVLSMALAPTLINHCIGLAKWILGGGDRLLSDPPGAPAAMTGHVLLLGYGRVGQTLARFLRREGIPYLAVDLDPVRVREARGGGEPVIYGDARRSEILTDAGLGRAKMVVVTYDNRRTIFNQLDCIRQMKPDLPVLVRTRDDTTLEALRSAGADQVIPESLEGSLMLVSQVLYRLDVPLPSILKRLEQERRRHYRTLHGFFSGQDLAPEQLHAVVLTRDAWAVGHTLADVGDKLAPVTVEAVRRDGVRLNPDGTLCMMVGDSLLLQGPPAKMEKAERRLLDGY</sequence>
<dbReference type="RefSeq" id="WP_345316447.1">
    <property type="nucleotide sequence ID" value="NZ_BAABLF010000008.1"/>
</dbReference>
<keyword evidence="5 10" id="KW-0812">Transmembrane</keyword>
<keyword evidence="9 10" id="KW-0472">Membrane</keyword>
<keyword evidence="6" id="KW-0630">Potassium</keyword>
<dbReference type="InterPro" id="IPR003148">
    <property type="entry name" value="RCK_N"/>
</dbReference>
<evidence type="ECO:0000256" key="3">
    <source>
        <dbReference type="ARBA" id="ARBA00022449"/>
    </source>
</evidence>
<evidence type="ECO:0000259" key="11">
    <source>
        <dbReference type="PROSITE" id="PS51201"/>
    </source>
</evidence>
<dbReference type="Pfam" id="PF02080">
    <property type="entry name" value="TrkA_C"/>
    <property type="match status" value="1"/>
</dbReference>
<accession>A0ABP9S4Y9</accession>
<feature type="transmembrane region" description="Helical" evidence="10">
    <location>
        <begin position="325"/>
        <end position="347"/>
    </location>
</feature>
<feature type="transmembrane region" description="Helical" evidence="10">
    <location>
        <begin position="298"/>
        <end position="319"/>
    </location>
</feature>
<dbReference type="EMBL" id="BAABLF010000008">
    <property type="protein sequence ID" value="GAA5190457.1"/>
    <property type="molecule type" value="Genomic_DNA"/>
</dbReference>
<feature type="domain" description="RCK N-terminal" evidence="11">
    <location>
        <begin position="404"/>
        <end position="521"/>
    </location>
</feature>
<keyword evidence="8" id="KW-0406">Ion transport</keyword>
<evidence type="ECO:0000259" key="12">
    <source>
        <dbReference type="PROSITE" id="PS51202"/>
    </source>
</evidence>
<feature type="transmembrane region" description="Helical" evidence="10">
    <location>
        <begin position="6"/>
        <end position="24"/>
    </location>
</feature>
<evidence type="ECO:0000256" key="2">
    <source>
        <dbReference type="ARBA" id="ARBA00022448"/>
    </source>
</evidence>
<evidence type="ECO:0000313" key="14">
    <source>
        <dbReference type="Proteomes" id="UP001501600"/>
    </source>
</evidence>
<feature type="transmembrane region" description="Helical" evidence="10">
    <location>
        <begin position="113"/>
        <end position="130"/>
    </location>
</feature>
<evidence type="ECO:0000256" key="8">
    <source>
        <dbReference type="ARBA" id="ARBA00023065"/>
    </source>
</evidence>
<dbReference type="Gene3D" id="3.30.70.1450">
    <property type="entry name" value="Regulator of K+ conductance, C-terminal domain"/>
    <property type="match status" value="1"/>
</dbReference>
<dbReference type="PROSITE" id="PS51202">
    <property type="entry name" value="RCK_C"/>
    <property type="match status" value="1"/>
</dbReference>
<reference evidence="14" key="1">
    <citation type="journal article" date="2019" name="Int. J. Syst. Evol. Microbiol.">
        <title>The Global Catalogue of Microorganisms (GCM) 10K type strain sequencing project: providing services to taxonomists for standard genome sequencing and annotation.</title>
        <authorList>
            <consortium name="The Broad Institute Genomics Platform"/>
            <consortium name="The Broad Institute Genome Sequencing Center for Infectious Disease"/>
            <person name="Wu L."/>
            <person name="Ma J."/>
        </authorList>
    </citation>
    <scope>NUCLEOTIDE SEQUENCE [LARGE SCALE GENOMIC DNA]</scope>
    <source>
        <strain evidence="14">JCM 18720</strain>
    </source>
</reference>
<keyword evidence="7 10" id="KW-1133">Transmembrane helix</keyword>
<comment type="subcellular location">
    <subcellularLocation>
        <location evidence="1">Membrane</location>
        <topology evidence="1">Multi-pass membrane protein</topology>
    </subcellularLocation>
</comment>
<comment type="caution">
    <text evidence="13">The sequence shown here is derived from an EMBL/GenBank/DDBJ whole genome shotgun (WGS) entry which is preliminary data.</text>
</comment>
<dbReference type="PANTHER" id="PTHR46157:SF4">
    <property type="entry name" value="K(+) EFFLUX ANTIPORTER 3, CHLOROPLASTIC"/>
    <property type="match status" value="1"/>
</dbReference>
<feature type="transmembrane region" description="Helical" evidence="10">
    <location>
        <begin position="181"/>
        <end position="206"/>
    </location>
</feature>
<dbReference type="PROSITE" id="PS51201">
    <property type="entry name" value="RCK_N"/>
    <property type="match status" value="1"/>
</dbReference>
<dbReference type="Gene3D" id="1.20.1530.20">
    <property type="match status" value="1"/>
</dbReference>
<dbReference type="Pfam" id="PF00999">
    <property type="entry name" value="Na_H_Exchanger"/>
    <property type="match status" value="1"/>
</dbReference>
<evidence type="ECO:0000313" key="13">
    <source>
        <dbReference type="EMBL" id="GAA5190457.1"/>
    </source>
</evidence>
<gene>
    <name evidence="13" type="ORF">GCM10025772_15160</name>
</gene>